<evidence type="ECO:0000256" key="5">
    <source>
        <dbReference type="SAM" id="Phobius"/>
    </source>
</evidence>
<evidence type="ECO:0000259" key="7">
    <source>
        <dbReference type="PROSITE" id="PS50885"/>
    </source>
</evidence>
<evidence type="ECO:0000313" key="8">
    <source>
        <dbReference type="EMBL" id="KHT53415.1"/>
    </source>
</evidence>
<dbReference type="FunFam" id="1.10.287.950:FF:000001">
    <property type="entry name" value="Methyl-accepting chemotaxis sensory transducer"/>
    <property type="match status" value="1"/>
</dbReference>
<dbReference type="GO" id="GO:0006935">
    <property type="term" value="P:chemotaxis"/>
    <property type="evidence" value="ECO:0007669"/>
    <property type="project" value="UniProtKB-ARBA"/>
</dbReference>
<organism evidence="8 9">
    <name type="scientific">Alteromonas marina</name>
    <dbReference type="NCBI Taxonomy" id="203795"/>
    <lineage>
        <taxon>Bacteria</taxon>
        <taxon>Pseudomonadati</taxon>
        <taxon>Pseudomonadota</taxon>
        <taxon>Gammaproteobacteria</taxon>
        <taxon>Alteromonadales</taxon>
        <taxon>Alteromonadaceae</taxon>
        <taxon>Alteromonas/Salinimonas group</taxon>
        <taxon>Alteromonas</taxon>
    </lineage>
</organism>
<feature type="transmembrane region" description="Helical" evidence="5">
    <location>
        <begin position="9"/>
        <end position="29"/>
    </location>
</feature>
<dbReference type="PANTHER" id="PTHR32089:SF70">
    <property type="entry name" value="ENERGY TAXIS MODULATING METHYL ACCEPTING SENSORY TRANSDUCER"/>
    <property type="match status" value="1"/>
</dbReference>
<evidence type="ECO:0000256" key="2">
    <source>
        <dbReference type="ARBA" id="ARBA00023224"/>
    </source>
</evidence>
<comment type="similarity">
    <text evidence="3">Belongs to the methyl-accepting chemotaxis (MCP) protein family.</text>
</comment>
<comment type="subcellular location">
    <subcellularLocation>
        <location evidence="1">Membrane</location>
    </subcellularLocation>
</comment>
<reference evidence="8 9" key="1">
    <citation type="submission" date="2014-12" db="EMBL/GenBank/DDBJ databases">
        <title>Genome sequencing of Alteromonas marina AD001.</title>
        <authorList>
            <person name="Adrian T.G.S."/>
            <person name="Chan K.G."/>
        </authorList>
    </citation>
    <scope>NUCLEOTIDE SEQUENCE [LARGE SCALE GENOMIC DNA]</scope>
    <source>
        <strain evidence="8 9">AD001</strain>
    </source>
</reference>
<dbReference type="SUPFAM" id="SSF58104">
    <property type="entry name" value="Methyl-accepting chemotaxis protein (MCP) signaling domain"/>
    <property type="match status" value="1"/>
</dbReference>
<dbReference type="OrthoDB" id="9781845at2"/>
<feature type="domain" description="Methyl-accepting transducer" evidence="6">
    <location>
        <begin position="402"/>
        <end position="638"/>
    </location>
</feature>
<keyword evidence="9" id="KW-1185">Reference proteome</keyword>
<feature type="transmembrane region" description="Helical" evidence="5">
    <location>
        <begin position="324"/>
        <end position="344"/>
    </location>
</feature>
<dbReference type="AlphaFoldDB" id="A0A0B3XVS7"/>
<dbReference type="CDD" id="cd06225">
    <property type="entry name" value="HAMP"/>
    <property type="match status" value="1"/>
</dbReference>
<name>A0A0B3XVS7_9ALTE</name>
<keyword evidence="5" id="KW-0812">Transmembrane</keyword>
<sequence length="674" mass="72931">MKLTVATRVIGGFVSISALLIVISVVSLYNLNSIGSATEEVNDVALPTVAGSNALKASFLNMGRLTFESYIEEDLNGLKDKRASFNSAKDTFESEYKKLAQAVNNEPELKSTLNTVRESYEAYVTNVEAMYKNHQMYLDLRNSIQDRLGDAEDNADDASTYLLDFSDLDAVQRDSNLRRAAEIGGQLETSLLSLLTVSYEYIKTETLVRSQTLGNEVDLVVEKVVTQLSDMMQTAGGRDASGTLDDINDLVNDAINAIKANDGVVQLHVDRLERRNDAEQALNASDANITQGVVALENLLNLADKKASHIENQVNGAITTGNTFVIVVVIISIAVAAFIGYVTVRAITRPLYRVNELLTVASSGDLTHRLDDSAQDEFGLLARNCNTLIGNLKELITAINVRAEQLAAASEQTSAVTAQTTHSIQDQKSQIGQVATATTEMHSTSQLVVQNAEDTLSQIRHADAEAENVRQISLENKNTIEILSRDVQEAADVINKLHQDSASIGGILDVIRGVADQTNLLALNAAIEAARAGEQGRGFAVVADEVRTLASRTQESTQEINAMIEVLQAGAEKAVSVMNQGKDQTAACVAQTEKATQALDIITDAVHKAHDVSSQIEQSAREQNTVSQEISEKLETIVSIAEETTVGAQQTSESSHEVARLAEELQQSIRQFKV</sequence>
<dbReference type="SMART" id="SM00304">
    <property type="entry name" value="HAMP"/>
    <property type="match status" value="1"/>
</dbReference>
<dbReference type="PROSITE" id="PS50111">
    <property type="entry name" value="CHEMOTAXIS_TRANSDUC_2"/>
    <property type="match status" value="1"/>
</dbReference>
<dbReference type="InterPro" id="IPR004089">
    <property type="entry name" value="MCPsignal_dom"/>
</dbReference>
<dbReference type="InterPro" id="IPR003660">
    <property type="entry name" value="HAMP_dom"/>
</dbReference>
<dbReference type="GO" id="GO:0007165">
    <property type="term" value="P:signal transduction"/>
    <property type="evidence" value="ECO:0007669"/>
    <property type="project" value="UniProtKB-KW"/>
</dbReference>
<evidence type="ECO:0000259" key="6">
    <source>
        <dbReference type="PROSITE" id="PS50111"/>
    </source>
</evidence>
<comment type="caution">
    <text evidence="8">The sequence shown here is derived from an EMBL/GenBank/DDBJ whole genome shotgun (WGS) entry which is preliminary data.</text>
</comment>
<dbReference type="InterPro" id="IPR024478">
    <property type="entry name" value="HlyB_4HB_MCP"/>
</dbReference>
<dbReference type="EMBL" id="JWLW01000014">
    <property type="protein sequence ID" value="KHT53415.1"/>
    <property type="molecule type" value="Genomic_DNA"/>
</dbReference>
<keyword evidence="2 4" id="KW-0807">Transducer</keyword>
<dbReference type="RefSeq" id="WP_039219729.1">
    <property type="nucleotide sequence ID" value="NZ_JWLW01000014.1"/>
</dbReference>
<keyword evidence="5" id="KW-1133">Transmembrane helix</keyword>
<gene>
    <name evidence="8" type="ORF">RJ41_09400</name>
</gene>
<accession>A0A0B3XVS7</accession>
<dbReference type="Pfam" id="PF00015">
    <property type="entry name" value="MCPsignal"/>
    <property type="match status" value="1"/>
</dbReference>
<protein>
    <submittedName>
        <fullName evidence="8">Chemotaxis protein</fullName>
    </submittedName>
</protein>
<dbReference type="SMART" id="SM00283">
    <property type="entry name" value="MA"/>
    <property type="match status" value="1"/>
</dbReference>
<proteinExistence type="inferred from homology"/>
<evidence type="ECO:0000256" key="3">
    <source>
        <dbReference type="ARBA" id="ARBA00029447"/>
    </source>
</evidence>
<dbReference type="Pfam" id="PF00672">
    <property type="entry name" value="HAMP"/>
    <property type="match status" value="1"/>
</dbReference>
<dbReference type="GO" id="GO:0016020">
    <property type="term" value="C:membrane"/>
    <property type="evidence" value="ECO:0007669"/>
    <property type="project" value="UniProtKB-SubCell"/>
</dbReference>
<keyword evidence="5" id="KW-0472">Membrane</keyword>
<dbReference type="Gene3D" id="1.10.287.950">
    <property type="entry name" value="Methyl-accepting chemotaxis protein"/>
    <property type="match status" value="1"/>
</dbReference>
<feature type="domain" description="HAMP" evidence="7">
    <location>
        <begin position="345"/>
        <end position="397"/>
    </location>
</feature>
<dbReference type="Proteomes" id="UP000031197">
    <property type="component" value="Unassembled WGS sequence"/>
</dbReference>
<dbReference type="PANTHER" id="PTHR32089">
    <property type="entry name" value="METHYL-ACCEPTING CHEMOTAXIS PROTEIN MCPB"/>
    <property type="match status" value="1"/>
</dbReference>
<evidence type="ECO:0000313" key="9">
    <source>
        <dbReference type="Proteomes" id="UP000031197"/>
    </source>
</evidence>
<evidence type="ECO:0000256" key="4">
    <source>
        <dbReference type="PROSITE-ProRule" id="PRU00284"/>
    </source>
</evidence>
<evidence type="ECO:0000256" key="1">
    <source>
        <dbReference type="ARBA" id="ARBA00004370"/>
    </source>
</evidence>
<dbReference type="PROSITE" id="PS50885">
    <property type="entry name" value="HAMP"/>
    <property type="match status" value="1"/>
</dbReference>
<dbReference type="Pfam" id="PF12729">
    <property type="entry name" value="4HB_MCP_1"/>
    <property type="match status" value="1"/>
</dbReference>